<accession>A0A289YMX6</accession>
<reference evidence="2" key="1">
    <citation type="submission" date="2017-06" db="EMBL/GenBank/DDBJ databases">
        <authorList>
            <person name="Zhao X."/>
        </authorList>
    </citation>
    <scope>NUCLEOTIDE SEQUENCE [LARGE SCALE GENOMIC DNA]</scope>
</reference>
<sequence length="573" mass="64266">MTVLKTTGGLPYVTGLTDTTPGDVPVWNPKALWQYRHISEIYRGRENIGQGNIGRYVPNKGDKVFDPETGDYLVSEVDQSTLLSTLISYTPPTTEGSNLPDKLLGVGPRYPQAGYFVYVDSTVNPPRMSFDSMLHYYSKSAIKVRVYAGEDITSNPEVLSAWYDQSGVYRGDTIDLVKVNDIAGNADYKVPLEAWSKRPIKQGESVMVVCYSAEGIPTSKVVMRAIDSGIIRQNNTAQREIHSIELVSSYLSPTDKTRLLIPSQALMDSIDLGCRVTYSDGTVSPLKPIDDSKIRLSGFREYVSTEVGRENPLTLFYQLDSTESYSGTNTSANGVVAVRYTIETVAVRNAFAVKLFMYPYWVDDNNGYRLRFWLHSLDRLSMYDVTNLIEISPSSATWDPKGYGIKQHMQFDLDLSRVDPSYQAYRHTQRNDISLVRDGVTDDGTAWFVNFENGDEDYGGGLECRLKFVSSQNWSVDIAAQAKTLEEWLDRVYYRTHPLYDSSNELAPPAPTHFVLVVDGMRVRRPISDWNQPFTVPTGGKVGDLAAVHWIKEVDDVDLQLGTSGFIIRQNIP</sequence>
<organism evidence="1 2">
    <name type="scientific">Serratia phage vB_SmaM_ 2050HW</name>
    <dbReference type="NCBI Taxonomy" id="2024252"/>
    <lineage>
        <taxon>Viruses</taxon>
        <taxon>Duplodnaviria</taxon>
        <taxon>Heunggongvirae</taxon>
        <taxon>Uroviricota</taxon>
        <taxon>Caudoviricetes</taxon>
        <taxon>Chimalliviridae</taxon>
        <taxon>Moabitevirus</taxon>
        <taxon>Moabitevirus mv2050HW</taxon>
    </lineage>
</organism>
<proteinExistence type="predicted"/>
<protein>
    <submittedName>
        <fullName evidence="1">Putative virion structural protein</fullName>
    </submittedName>
</protein>
<evidence type="ECO:0000313" key="2">
    <source>
        <dbReference type="Proteomes" id="UP000223363"/>
    </source>
</evidence>
<name>A0A289YMX6_9CAUD</name>
<dbReference type="EMBL" id="MF285618">
    <property type="protein sequence ID" value="ATA65606.1"/>
    <property type="molecule type" value="Genomic_DNA"/>
</dbReference>
<gene>
    <name evidence="1" type="ORF">2050HW_00271</name>
</gene>
<evidence type="ECO:0000313" key="1">
    <source>
        <dbReference type="EMBL" id="ATA65606.1"/>
    </source>
</evidence>
<dbReference type="Proteomes" id="UP000223363">
    <property type="component" value="Segment"/>
</dbReference>
<keyword evidence="2" id="KW-1185">Reference proteome</keyword>